<dbReference type="OrthoDB" id="7033094at2"/>
<sequence>MAKKPVFGDGNRMLTEEEADLLRHISHKIPTYGGSKSNLFENSSLVSVKVLINGKECFNDTHIELELKQSIGHPHSFELICDPDEFQENEAYLLENSRLVLGKRISFMFYQYGKVQQMFTGIISKVQTKVVESVRHIILKGSCPSVLMENGPHCESFEEVTFEQLLAGIATKYPQNLVQFKVNPNFKGSIPYLSQYNESDYGFIQRLAKQFGEYFYYNGEQFVFSAWGSKIIEMMEGEDIYDFELGMEMGTQGFSYTAYDPKHGEEIQVDSKSHPVQKSVNPFEQYADNVSEDWFNRVSPQQHLYPSLLPKGKNGMVEAAEREQRRNQGLVRMKARGNNPSLRVGDVAKMFVWMPGHKIFKNGRVPAESYKVIEIVHKFIDGHGYEHHFVGVPKDAIVPLNYNPTAYPKAELQHAKVMDHKDPLKMGRLRVQFPWQKAKNSQTPWIQVIQPHAGSGKGTYFTPEIGETVLVAFQGGNPDAPVVLGTAYNGGEIARYYTEGNDIKVIETRSGTRIVFNDAEGKGSILVEDPSGNRVFLDGKGNIKSVAPETIFMEAKNIVLSASQNISISAGENISTLAAEDYNLAAGNIYESAGETRESTALNFSETSKKSAYTSKEDVIHLESGTLVKSNSANQTSLH</sequence>
<dbReference type="InterPro" id="IPR006531">
    <property type="entry name" value="Gp5/Vgr_OB"/>
</dbReference>
<dbReference type="RefSeq" id="WP_146293311.1">
    <property type="nucleotide sequence ID" value="NZ_SELH01000025.1"/>
</dbReference>
<dbReference type="SUPFAM" id="SSF69279">
    <property type="entry name" value="Phage tail proteins"/>
    <property type="match status" value="1"/>
</dbReference>
<dbReference type="Pfam" id="PF05954">
    <property type="entry name" value="Phage_GPD"/>
    <property type="match status" value="1"/>
</dbReference>
<evidence type="ECO:0000259" key="1">
    <source>
        <dbReference type="Pfam" id="PF04717"/>
    </source>
</evidence>
<protein>
    <recommendedName>
        <fullName evidence="1">Gp5/Type VI secretion system Vgr protein OB-fold domain-containing protein</fullName>
    </recommendedName>
</protein>
<dbReference type="SUPFAM" id="SSF69349">
    <property type="entry name" value="Phage fibre proteins"/>
    <property type="match status" value="1"/>
</dbReference>
<dbReference type="Gene3D" id="3.55.50.10">
    <property type="entry name" value="Baseplate protein-like domains"/>
    <property type="match status" value="1"/>
</dbReference>
<reference evidence="2 3" key="1">
    <citation type="submission" date="2019-02" db="EMBL/GenBank/DDBJ databases">
        <title>Apibacter muscae sp. nov.: a novel member of the house fly microbiota.</title>
        <authorList>
            <person name="Park R."/>
        </authorList>
    </citation>
    <scope>NUCLEOTIDE SEQUENCE [LARGE SCALE GENOMIC DNA]</scope>
    <source>
        <strain evidence="2 3">AL1</strain>
    </source>
</reference>
<feature type="domain" description="Gp5/Type VI secretion system Vgr protein OB-fold" evidence="1">
    <location>
        <begin position="414"/>
        <end position="488"/>
    </location>
</feature>
<dbReference type="SUPFAM" id="SSF69255">
    <property type="entry name" value="gp5 N-terminal domain-like"/>
    <property type="match status" value="1"/>
</dbReference>
<dbReference type="Pfam" id="PF04717">
    <property type="entry name" value="Phage_base_V"/>
    <property type="match status" value="1"/>
</dbReference>
<keyword evidence="3" id="KW-1185">Reference proteome</keyword>
<gene>
    <name evidence="2" type="ORF">ETU09_09510</name>
</gene>
<proteinExistence type="predicted"/>
<name>A0A563D923_9FLAO</name>
<dbReference type="Gene3D" id="2.40.50.230">
    <property type="entry name" value="Gp5 N-terminal domain"/>
    <property type="match status" value="1"/>
</dbReference>
<evidence type="ECO:0000313" key="2">
    <source>
        <dbReference type="EMBL" id="TWP26788.1"/>
    </source>
</evidence>
<dbReference type="AlphaFoldDB" id="A0A563D923"/>
<dbReference type="InterPro" id="IPR037026">
    <property type="entry name" value="Vgr_OB-fold_dom_sf"/>
</dbReference>
<evidence type="ECO:0000313" key="3">
    <source>
        <dbReference type="Proteomes" id="UP000319499"/>
    </source>
</evidence>
<dbReference type="EMBL" id="SELH01000025">
    <property type="protein sequence ID" value="TWP26788.1"/>
    <property type="molecule type" value="Genomic_DNA"/>
</dbReference>
<comment type="caution">
    <text evidence="2">The sequence shown here is derived from an EMBL/GenBank/DDBJ whole genome shotgun (WGS) entry which is preliminary data.</text>
</comment>
<organism evidence="2 3">
    <name type="scientific">Apibacter muscae</name>
    <dbReference type="NCBI Taxonomy" id="2509004"/>
    <lineage>
        <taxon>Bacteria</taxon>
        <taxon>Pseudomonadati</taxon>
        <taxon>Bacteroidota</taxon>
        <taxon>Flavobacteriia</taxon>
        <taxon>Flavobacteriales</taxon>
        <taxon>Weeksellaceae</taxon>
        <taxon>Apibacter</taxon>
    </lineage>
</organism>
<dbReference type="Proteomes" id="UP000319499">
    <property type="component" value="Unassembled WGS sequence"/>
</dbReference>
<accession>A0A563D923</accession>